<protein>
    <submittedName>
        <fullName evidence="5">LacI family DNA-binding transcriptional regulator</fullName>
    </submittedName>
</protein>
<dbReference type="EMBL" id="JAGXTP010000001">
    <property type="protein sequence ID" value="MBS3848310.1"/>
    <property type="molecule type" value="Genomic_DNA"/>
</dbReference>
<evidence type="ECO:0000313" key="5">
    <source>
        <dbReference type="EMBL" id="MBS3848310.1"/>
    </source>
</evidence>
<dbReference type="InterPro" id="IPR000843">
    <property type="entry name" value="HTH_LacI"/>
</dbReference>
<dbReference type="GO" id="GO:0003700">
    <property type="term" value="F:DNA-binding transcription factor activity"/>
    <property type="evidence" value="ECO:0007669"/>
    <property type="project" value="TreeGrafter"/>
</dbReference>
<dbReference type="InterPro" id="IPR028082">
    <property type="entry name" value="Peripla_BP_I"/>
</dbReference>
<dbReference type="AlphaFoldDB" id="A0A942EAH0"/>
<dbReference type="Pfam" id="PF00356">
    <property type="entry name" value="LacI"/>
    <property type="match status" value="1"/>
</dbReference>
<sequence>MKSDQPKLTSSVGKRLAQRRQGVTLADVARIAKVSEITVSRVLRRQGAIAESTRERVLDAVQHVGYVPNRLAGGLASSGSKLVGVIVPSLTNIVFPEVLDGIRSALADTGFQAVIGVSDYDLNTEEELVASLLAWRPEAMVIAGVEHTPVARAMLEGSGVRIAEIMEIDSQPIDLAVGHSHRQAGYDTGRYLIDKGYRRFGYVGHDWTADRRAQLRHDGLVMALAEAGLELIDRSLHDGPSSTASGRSVLAALLSRQSALDVVVFSNDDMATGGVFHCMSAGIVPKVDLGLFGFNGLDIGQALPTPLSTLRSNRFLTGRTAIEMLLRQRDRPMQPEIIDTGYQILPGATA</sequence>
<keyword evidence="2 5" id="KW-0238">DNA-binding</keyword>
<dbReference type="RefSeq" id="WP_212657866.1">
    <property type="nucleotide sequence ID" value="NZ_JAGXTP010000001.1"/>
</dbReference>
<dbReference type="InterPro" id="IPR010982">
    <property type="entry name" value="Lambda_DNA-bd_dom_sf"/>
</dbReference>
<dbReference type="PROSITE" id="PS50932">
    <property type="entry name" value="HTH_LACI_2"/>
    <property type="match status" value="1"/>
</dbReference>
<evidence type="ECO:0000259" key="4">
    <source>
        <dbReference type="PROSITE" id="PS50932"/>
    </source>
</evidence>
<dbReference type="SMART" id="SM00354">
    <property type="entry name" value="HTH_LACI"/>
    <property type="match status" value="1"/>
</dbReference>
<feature type="domain" description="HTH lacI-type" evidence="4">
    <location>
        <begin position="23"/>
        <end position="77"/>
    </location>
</feature>
<proteinExistence type="predicted"/>
<dbReference type="CDD" id="cd01575">
    <property type="entry name" value="PBP1_GntR"/>
    <property type="match status" value="1"/>
</dbReference>
<dbReference type="CDD" id="cd01392">
    <property type="entry name" value="HTH_LacI"/>
    <property type="match status" value="1"/>
</dbReference>
<dbReference type="Gene3D" id="1.10.260.40">
    <property type="entry name" value="lambda repressor-like DNA-binding domains"/>
    <property type="match status" value="1"/>
</dbReference>
<dbReference type="InterPro" id="IPR001761">
    <property type="entry name" value="Peripla_BP/Lac1_sug-bd_dom"/>
</dbReference>
<gene>
    <name evidence="5" type="ORF">KD146_06325</name>
</gene>
<evidence type="ECO:0000313" key="6">
    <source>
        <dbReference type="Proteomes" id="UP000678281"/>
    </source>
</evidence>
<dbReference type="SUPFAM" id="SSF47413">
    <property type="entry name" value="lambda repressor-like DNA-binding domains"/>
    <property type="match status" value="1"/>
</dbReference>
<comment type="caution">
    <text evidence="5">The sequence shown here is derived from an EMBL/GenBank/DDBJ whole genome shotgun (WGS) entry which is preliminary data.</text>
</comment>
<dbReference type="GO" id="GO:0000976">
    <property type="term" value="F:transcription cis-regulatory region binding"/>
    <property type="evidence" value="ECO:0007669"/>
    <property type="project" value="TreeGrafter"/>
</dbReference>
<dbReference type="Gene3D" id="3.40.50.2300">
    <property type="match status" value="2"/>
</dbReference>
<organism evidence="5 6">
    <name type="scientific">Devosia litorisediminis</name>
    <dbReference type="NCBI Taxonomy" id="2829817"/>
    <lineage>
        <taxon>Bacteria</taxon>
        <taxon>Pseudomonadati</taxon>
        <taxon>Pseudomonadota</taxon>
        <taxon>Alphaproteobacteria</taxon>
        <taxon>Hyphomicrobiales</taxon>
        <taxon>Devosiaceae</taxon>
        <taxon>Devosia</taxon>
    </lineage>
</organism>
<dbReference type="PANTHER" id="PTHR30146:SF33">
    <property type="entry name" value="TRANSCRIPTIONAL REGULATOR"/>
    <property type="match status" value="1"/>
</dbReference>
<evidence type="ECO:0000256" key="3">
    <source>
        <dbReference type="ARBA" id="ARBA00023163"/>
    </source>
</evidence>
<keyword evidence="6" id="KW-1185">Reference proteome</keyword>
<evidence type="ECO:0000256" key="1">
    <source>
        <dbReference type="ARBA" id="ARBA00023015"/>
    </source>
</evidence>
<reference evidence="5" key="1">
    <citation type="submission" date="2021-04" db="EMBL/GenBank/DDBJ databases">
        <title>Devosia litorisediminis sp. nov., isolated from a sand dune.</title>
        <authorList>
            <person name="Park S."/>
            <person name="Yoon J.-H."/>
        </authorList>
    </citation>
    <scope>NUCLEOTIDE SEQUENCE</scope>
    <source>
        <strain evidence="5">BSSL-BM10</strain>
    </source>
</reference>
<keyword evidence="3" id="KW-0804">Transcription</keyword>
<keyword evidence="1" id="KW-0805">Transcription regulation</keyword>
<dbReference type="PANTHER" id="PTHR30146">
    <property type="entry name" value="LACI-RELATED TRANSCRIPTIONAL REPRESSOR"/>
    <property type="match status" value="1"/>
</dbReference>
<dbReference type="Proteomes" id="UP000678281">
    <property type="component" value="Unassembled WGS sequence"/>
</dbReference>
<accession>A0A942EAH0</accession>
<dbReference type="SUPFAM" id="SSF53822">
    <property type="entry name" value="Periplasmic binding protein-like I"/>
    <property type="match status" value="1"/>
</dbReference>
<dbReference type="Pfam" id="PF00532">
    <property type="entry name" value="Peripla_BP_1"/>
    <property type="match status" value="1"/>
</dbReference>
<name>A0A942EAH0_9HYPH</name>
<dbReference type="PROSITE" id="PS00356">
    <property type="entry name" value="HTH_LACI_1"/>
    <property type="match status" value="1"/>
</dbReference>
<evidence type="ECO:0000256" key="2">
    <source>
        <dbReference type="ARBA" id="ARBA00023125"/>
    </source>
</evidence>